<evidence type="ECO:0000313" key="2">
    <source>
        <dbReference type="Proteomes" id="UP001150603"/>
    </source>
</evidence>
<dbReference type="EMBL" id="JANBPW010000301">
    <property type="protein sequence ID" value="KAJ1950028.1"/>
    <property type="molecule type" value="Genomic_DNA"/>
</dbReference>
<comment type="caution">
    <text evidence="1">The sequence shown here is derived from an EMBL/GenBank/DDBJ whole genome shotgun (WGS) entry which is preliminary data.</text>
</comment>
<name>A0ACC1JFF9_9FUNG</name>
<keyword evidence="2" id="KW-1185">Reference proteome</keyword>
<feature type="non-terminal residue" evidence="1">
    <location>
        <position position="699"/>
    </location>
</feature>
<reference evidence="1" key="1">
    <citation type="submission" date="2022-07" db="EMBL/GenBank/DDBJ databases">
        <title>Phylogenomic reconstructions and comparative analyses of Kickxellomycotina fungi.</title>
        <authorList>
            <person name="Reynolds N.K."/>
            <person name="Stajich J.E."/>
            <person name="Barry K."/>
            <person name="Grigoriev I.V."/>
            <person name="Crous P."/>
            <person name="Smith M.E."/>
        </authorList>
    </citation>
    <scope>NUCLEOTIDE SEQUENCE</scope>
    <source>
        <strain evidence="1">NRRL 5244</strain>
    </source>
</reference>
<accession>A0ACC1JFF9</accession>
<gene>
    <name evidence="1" type="ORF">FBU59_000873</name>
</gene>
<evidence type="ECO:0000313" key="1">
    <source>
        <dbReference type="EMBL" id="KAJ1950028.1"/>
    </source>
</evidence>
<proteinExistence type="predicted"/>
<dbReference type="Proteomes" id="UP001150603">
    <property type="component" value="Unassembled WGS sequence"/>
</dbReference>
<protein>
    <submittedName>
        <fullName evidence="1">Uncharacterized protein</fullName>
    </submittedName>
</protein>
<sequence length="699" mass="75649">MTGKVLNNSNNNNGVRGEESPLLARSRASTGVSGGYILPGPGRGGQSPQLGAGRRRLQWQDSVLSRRWWTRRIRYYVPIIGWLPNYKIANLAVDVKAGFMVACLLVPQALSYSSLTHLPPASGLYTALVPALIYGMLGTSRHLSMGPEALVSVLTGMVVKTQLKHLYAAYKPNVPPDSAVDEFAVGVASVVALASGIFTFALGMFRFGFLDSMISESSLRGFISGAAIVVLIGQMRIVLGLPAPSSVHSTPWHDLKYMLSHLNQIHIATALVSLGALAFLRLLRTAKKRSKGAQWLQNVPDTLVVIILTTVVSGYYNLQENHDVPVFGTVDGELPSFAIPQIPPYVEAKDIISSGITITMIGVVESVIVAREYASRNHYAVSSNRELVALGVSNVVGSAFGAYPAFGSLARSKLNDRAKARSQVSGIVAALLVLVSLLGLLPYLYHLPLGVLAAIIVDAVISLLTATPRAIAFLVRVQAWSDLFLLVFICVCSVVASVEAGILLAVVISLVMVIKRSNMPKIKLLGRLTSSDEFHPIDSASAVATPRRYDSSADIAGQSAGEVSFDDDDEESYEDDAQVEHVEGVLIVRVEEPLYFANAGQLNARLNRLELYGDMRVHPSEDPRMKPTRAVIFDVVGMSDIDGSALEILLNIIGEYGQRQVRVGFVRVCPHVRDLFERARMEEKVGGVYEFDDINEALA</sequence>
<organism evidence="1 2">
    <name type="scientific">Linderina macrospora</name>
    <dbReference type="NCBI Taxonomy" id="4868"/>
    <lineage>
        <taxon>Eukaryota</taxon>
        <taxon>Fungi</taxon>
        <taxon>Fungi incertae sedis</taxon>
        <taxon>Zoopagomycota</taxon>
        <taxon>Kickxellomycotina</taxon>
        <taxon>Kickxellomycetes</taxon>
        <taxon>Kickxellales</taxon>
        <taxon>Kickxellaceae</taxon>
        <taxon>Linderina</taxon>
    </lineage>
</organism>